<name>A0AB39BGC1_9MICO</name>
<dbReference type="PANTHER" id="PTHR40763">
    <property type="entry name" value="MEMBRANE PROTEIN-RELATED"/>
    <property type="match status" value="1"/>
</dbReference>
<proteinExistence type="predicted"/>
<dbReference type="PANTHER" id="PTHR40763:SF4">
    <property type="entry name" value="DUF1707 DOMAIN-CONTAINING PROTEIN"/>
    <property type="match status" value="1"/>
</dbReference>
<feature type="transmembrane region" description="Helical" evidence="2">
    <location>
        <begin position="155"/>
        <end position="174"/>
    </location>
</feature>
<sequence length="183" mass="18624">MSAYDDPASASIRLSNADRDAAVAALSAAQADGRITPDEYGERSAAAQRAVTRGDLAPLFTDLPESAHPSTGAGTAAPSGPPAFAPSAAPAAGYGQGGYGQGGYGGDPQSGYADAARRRQPLGGTAGVVAVSVMPFIALGLFFVCGYLIPDGFRWSWVFFALIPIAGIVVYGGGGRRGYYDRD</sequence>
<dbReference type="InterPro" id="IPR012551">
    <property type="entry name" value="DUF1707_SHOCT-like"/>
</dbReference>
<feature type="region of interest" description="Disordered" evidence="1">
    <location>
        <begin position="61"/>
        <end position="89"/>
    </location>
</feature>
<accession>A0AB39BGC1</accession>
<evidence type="ECO:0000259" key="3">
    <source>
        <dbReference type="Pfam" id="PF08044"/>
    </source>
</evidence>
<evidence type="ECO:0000256" key="1">
    <source>
        <dbReference type="SAM" id="MobiDB-lite"/>
    </source>
</evidence>
<evidence type="ECO:0000313" key="4">
    <source>
        <dbReference type="EMBL" id="XDI05441.1"/>
    </source>
</evidence>
<gene>
    <name evidence="4" type="ORF">ABFY20_19310</name>
</gene>
<dbReference type="Pfam" id="PF08044">
    <property type="entry name" value="DUF1707"/>
    <property type="match status" value="1"/>
</dbReference>
<dbReference type="RefSeq" id="WP_368497829.1">
    <property type="nucleotide sequence ID" value="NZ_CP162511.1"/>
</dbReference>
<dbReference type="AlphaFoldDB" id="A0AB39BGC1"/>
<keyword evidence="2" id="KW-0472">Membrane</keyword>
<feature type="transmembrane region" description="Helical" evidence="2">
    <location>
        <begin position="126"/>
        <end position="149"/>
    </location>
</feature>
<keyword evidence="2" id="KW-0812">Transmembrane</keyword>
<feature type="domain" description="DUF1707" evidence="3">
    <location>
        <begin position="12"/>
        <end position="64"/>
    </location>
</feature>
<reference evidence="4" key="1">
    <citation type="submission" date="2024-05" db="EMBL/GenBank/DDBJ databases">
        <title>Herbiconiux sp. A18JL235.</title>
        <authorList>
            <person name="Zhang G."/>
        </authorList>
    </citation>
    <scope>NUCLEOTIDE SEQUENCE</scope>
    <source>
        <strain evidence="4">A18JL235</strain>
    </source>
</reference>
<keyword evidence="2" id="KW-1133">Transmembrane helix</keyword>
<organism evidence="4">
    <name type="scientific">Herbiconiux sp. A18JL235</name>
    <dbReference type="NCBI Taxonomy" id="3152363"/>
    <lineage>
        <taxon>Bacteria</taxon>
        <taxon>Bacillati</taxon>
        <taxon>Actinomycetota</taxon>
        <taxon>Actinomycetes</taxon>
        <taxon>Micrococcales</taxon>
        <taxon>Microbacteriaceae</taxon>
        <taxon>Herbiconiux</taxon>
    </lineage>
</organism>
<protein>
    <submittedName>
        <fullName evidence="4">DUF1707 domain-containing protein</fullName>
    </submittedName>
</protein>
<dbReference type="EMBL" id="CP162511">
    <property type="protein sequence ID" value="XDI05441.1"/>
    <property type="molecule type" value="Genomic_DNA"/>
</dbReference>
<feature type="compositionally biased region" description="Low complexity" evidence="1">
    <location>
        <begin position="69"/>
        <end position="78"/>
    </location>
</feature>
<evidence type="ECO:0000256" key="2">
    <source>
        <dbReference type="SAM" id="Phobius"/>
    </source>
</evidence>